<name>A0A5N3ZYY5_PHOPY</name>
<sequence>TVPWGKGDVAIRTLTTNMKLKNPTAMSSNKLGKQIATVMQLLNLSKDESKQFAQFMGHTEKTHQEFY</sequence>
<evidence type="ECO:0000313" key="2">
    <source>
        <dbReference type="Proteomes" id="UP000327044"/>
    </source>
</evidence>
<dbReference type="PANTHER" id="PTHR33480">
    <property type="entry name" value="SET DOMAIN-CONTAINING PROTEIN-RELATED"/>
    <property type="match status" value="1"/>
</dbReference>
<reference evidence="1 2" key="1">
    <citation type="journal article" date="2018" name="Elife">
        <title>Firefly genomes illuminate parallel origins of bioluminescence in beetles.</title>
        <authorList>
            <person name="Fallon T.R."/>
            <person name="Lower S.E."/>
            <person name="Chang C.H."/>
            <person name="Bessho-Uehara M."/>
            <person name="Martin G.J."/>
            <person name="Bewick A.J."/>
            <person name="Behringer M."/>
            <person name="Debat H.J."/>
            <person name="Wong I."/>
            <person name="Day J.C."/>
            <person name="Suvorov A."/>
            <person name="Silva C.J."/>
            <person name="Stanger-Hall K.F."/>
            <person name="Hall D.W."/>
            <person name="Schmitz R.J."/>
            <person name="Nelson D.R."/>
            <person name="Lewis S.M."/>
            <person name="Shigenobu S."/>
            <person name="Bybee S.M."/>
            <person name="Larracuente A.M."/>
            <person name="Oba Y."/>
            <person name="Weng J.K."/>
        </authorList>
    </citation>
    <scope>NUCLEOTIDE SEQUENCE [LARGE SCALE GENOMIC DNA]</scope>
    <source>
        <strain evidence="1">1611_PpyrPB1</strain>
        <tissue evidence="1">Whole body</tissue>
    </source>
</reference>
<dbReference type="EMBL" id="VVIM01001567">
    <property type="protein sequence ID" value="KAB0790277.1"/>
    <property type="molecule type" value="Genomic_DNA"/>
</dbReference>
<feature type="non-terminal residue" evidence="1">
    <location>
        <position position="1"/>
    </location>
</feature>
<keyword evidence="2" id="KW-1185">Reference proteome</keyword>
<feature type="non-terminal residue" evidence="1">
    <location>
        <position position="67"/>
    </location>
</feature>
<gene>
    <name evidence="1" type="ORF">PPYR_15386</name>
</gene>
<dbReference type="Proteomes" id="UP000327044">
    <property type="component" value="Unassembled WGS sequence"/>
</dbReference>
<organism evidence="1 2">
    <name type="scientific">Photinus pyralis</name>
    <name type="common">Common eastern firefly</name>
    <name type="synonym">Lampyris pyralis</name>
    <dbReference type="NCBI Taxonomy" id="7054"/>
    <lineage>
        <taxon>Eukaryota</taxon>
        <taxon>Metazoa</taxon>
        <taxon>Ecdysozoa</taxon>
        <taxon>Arthropoda</taxon>
        <taxon>Hexapoda</taxon>
        <taxon>Insecta</taxon>
        <taxon>Pterygota</taxon>
        <taxon>Neoptera</taxon>
        <taxon>Endopterygota</taxon>
        <taxon>Coleoptera</taxon>
        <taxon>Polyphaga</taxon>
        <taxon>Elateriformia</taxon>
        <taxon>Elateroidea</taxon>
        <taxon>Lampyridae</taxon>
        <taxon>Lampyrinae</taxon>
        <taxon>Photinus</taxon>
    </lineage>
</organism>
<comment type="caution">
    <text evidence="1">The sequence shown here is derived from an EMBL/GenBank/DDBJ whole genome shotgun (WGS) entry which is preliminary data.</text>
</comment>
<protein>
    <submittedName>
        <fullName evidence="1">Uncharacterized protein</fullName>
    </submittedName>
</protein>
<evidence type="ECO:0000313" key="1">
    <source>
        <dbReference type="EMBL" id="KAB0790277.1"/>
    </source>
</evidence>
<dbReference type="AlphaFoldDB" id="A0A5N3ZYY5"/>
<proteinExistence type="predicted"/>
<accession>A0A5N3ZYY5</accession>
<dbReference type="InParanoid" id="A0A5N3ZYY5"/>